<keyword evidence="4" id="KW-1185">Reference proteome</keyword>
<evidence type="ECO:0000259" key="2">
    <source>
        <dbReference type="Pfam" id="PF13439"/>
    </source>
</evidence>
<feature type="domain" description="Glycosyl transferase family 1" evidence="1">
    <location>
        <begin position="171"/>
        <end position="311"/>
    </location>
</feature>
<dbReference type="Pfam" id="PF13439">
    <property type="entry name" value="Glyco_transf_4"/>
    <property type="match status" value="1"/>
</dbReference>
<gene>
    <name evidence="3" type="ORF">SAE01_41230</name>
</gene>
<organism evidence="3 4">
    <name type="scientific">Segetibacter aerophilus</name>
    <dbReference type="NCBI Taxonomy" id="670293"/>
    <lineage>
        <taxon>Bacteria</taxon>
        <taxon>Pseudomonadati</taxon>
        <taxon>Bacteroidota</taxon>
        <taxon>Chitinophagia</taxon>
        <taxon>Chitinophagales</taxon>
        <taxon>Chitinophagaceae</taxon>
        <taxon>Segetibacter</taxon>
    </lineage>
</organism>
<dbReference type="CDD" id="cd03801">
    <property type="entry name" value="GT4_PimA-like"/>
    <property type="match status" value="1"/>
</dbReference>
<dbReference type="Pfam" id="PF00534">
    <property type="entry name" value="Glycos_transf_1"/>
    <property type="match status" value="1"/>
</dbReference>
<comment type="caution">
    <text evidence="3">The sequence shown here is derived from an EMBL/GenBank/DDBJ whole genome shotgun (WGS) entry which is preliminary data.</text>
</comment>
<accession>A0A512BII2</accession>
<evidence type="ECO:0000259" key="1">
    <source>
        <dbReference type="Pfam" id="PF00534"/>
    </source>
</evidence>
<proteinExistence type="predicted"/>
<keyword evidence="3" id="KW-0808">Transferase</keyword>
<dbReference type="AlphaFoldDB" id="A0A512BII2"/>
<dbReference type="EMBL" id="BJYT01000025">
    <property type="protein sequence ID" value="GEO11627.1"/>
    <property type="molecule type" value="Genomic_DNA"/>
</dbReference>
<dbReference type="OrthoDB" id="1522162at2"/>
<dbReference type="PANTHER" id="PTHR12526">
    <property type="entry name" value="GLYCOSYLTRANSFERASE"/>
    <property type="match status" value="1"/>
</dbReference>
<dbReference type="RefSeq" id="WP_147205734.1">
    <property type="nucleotide sequence ID" value="NZ_BJYT01000025.1"/>
</dbReference>
<dbReference type="Proteomes" id="UP000321513">
    <property type="component" value="Unassembled WGS sequence"/>
</dbReference>
<dbReference type="InterPro" id="IPR001296">
    <property type="entry name" value="Glyco_trans_1"/>
</dbReference>
<reference evidence="3 4" key="1">
    <citation type="submission" date="2019-07" db="EMBL/GenBank/DDBJ databases">
        <title>Whole genome shotgun sequence of Segetibacter aerophilus NBRC 106135.</title>
        <authorList>
            <person name="Hosoyama A."/>
            <person name="Uohara A."/>
            <person name="Ohji S."/>
            <person name="Ichikawa N."/>
        </authorList>
    </citation>
    <scope>NUCLEOTIDE SEQUENCE [LARGE SCALE GENOMIC DNA]</scope>
    <source>
        <strain evidence="3 4">NBRC 106135</strain>
    </source>
</reference>
<evidence type="ECO:0000313" key="4">
    <source>
        <dbReference type="Proteomes" id="UP000321513"/>
    </source>
</evidence>
<feature type="domain" description="Glycosyltransferase subfamily 4-like N-terminal" evidence="2">
    <location>
        <begin position="5"/>
        <end position="151"/>
    </location>
</feature>
<dbReference type="InterPro" id="IPR028098">
    <property type="entry name" value="Glyco_trans_4-like_N"/>
</dbReference>
<dbReference type="GO" id="GO:0016757">
    <property type="term" value="F:glycosyltransferase activity"/>
    <property type="evidence" value="ECO:0007669"/>
    <property type="project" value="InterPro"/>
</dbReference>
<evidence type="ECO:0000313" key="3">
    <source>
        <dbReference type="EMBL" id="GEO11627.1"/>
    </source>
</evidence>
<dbReference type="Gene3D" id="3.40.50.2000">
    <property type="entry name" value="Glycogen Phosphorylase B"/>
    <property type="match status" value="2"/>
</dbReference>
<dbReference type="SUPFAM" id="SSF53756">
    <property type="entry name" value="UDP-Glycosyltransferase/glycogen phosphorylase"/>
    <property type="match status" value="1"/>
</dbReference>
<sequence length="334" mass="38582">MTSFYGGGEEYIVRLVTCLQDDFDIKLICCSKLLGSKLREHRLQIQLVTGSTPATYLRIFYRILSLPQKGQQVLLLNGQGPVYFALFLPRAFKKLVYVHHTSIEYYNKPTKQKFVIHCLRKVGTVICVSNFLKNEVDKYIKNKLVKVIYNWLPADAVRPIDYPVKDPWLRIIFIARLVEVKGILPLIEVVIELANVELSILGDGPLYEQIKSNYGSYSNIKLLGWQNDKAAFFQRSHLNVVNSFSEGYSYTPVEAGVCGIPSLISDLEVHREISDNGKYAFLFKTGSKEDLKAKLIYLRDHRNELVKMSEECRIYFTNKFVYSDYKEQYKKELT</sequence>
<protein>
    <submittedName>
        <fullName evidence="3">Glycosyl transferase</fullName>
    </submittedName>
</protein>
<name>A0A512BII2_9BACT</name>